<protein>
    <submittedName>
        <fullName evidence="1">Uncharacterized protein</fullName>
    </submittedName>
</protein>
<evidence type="ECO:0000313" key="1">
    <source>
        <dbReference type="EMBL" id="CAF0922373.1"/>
    </source>
</evidence>
<gene>
    <name evidence="2" type="ORF">EDS130_LOCUS28924</name>
    <name evidence="1" type="ORF">XAT740_LOCUS9109</name>
</gene>
<name>A0A814B5P2_ADIRI</name>
<evidence type="ECO:0000313" key="2">
    <source>
        <dbReference type="EMBL" id="CAF1268953.1"/>
    </source>
</evidence>
<keyword evidence="3" id="KW-1185">Reference proteome</keyword>
<dbReference type="AlphaFoldDB" id="A0A814B5P2"/>
<dbReference type="EMBL" id="CAJNOR010000464">
    <property type="protein sequence ID" value="CAF0922373.1"/>
    <property type="molecule type" value="Genomic_DNA"/>
</dbReference>
<evidence type="ECO:0000313" key="3">
    <source>
        <dbReference type="Proteomes" id="UP000663828"/>
    </source>
</evidence>
<sequence length="101" mass="11124">MDTRIVNALERKYGLDLNGDGFIGGEGYLSQLERATGRDYNGDGILGRRPDVVPGYPAVSGYASMVYGPTGQIHATNGFVAPNHSYSHPHSHHHIHMHRHF</sequence>
<comment type="caution">
    <text evidence="1">The sequence shown here is derived from an EMBL/GenBank/DDBJ whole genome shotgun (WGS) entry which is preliminary data.</text>
</comment>
<dbReference type="Proteomes" id="UP000663828">
    <property type="component" value="Unassembled WGS sequence"/>
</dbReference>
<organism evidence="1 3">
    <name type="scientific">Adineta ricciae</name>
    <name type="common">Rotifer</name>
    <dbReference type="NCBI Taxonomy" id="249248"/>
    <lineage>
        <taxon>Eukaryota</taxon>
        <taxon>Metazoa</taxon>
        <taxon>Spiralia</taxon>
        <taxon>Gnathifera</taxon>
        <taxon>Rotifera</taxon>
        <taxon>Eurotatoria</taxon>
        <taxon>Bdelloidea</taxon>
        <taxon>Adinetida</taxon>
        <taxon>Adinetidae</taxon>
        <taxon>Adineta</taxon>
    </lineage>
</organism>
<dbReference type="Proteomes" id="UP000663852">
    <property type="component" value="Unassembled WGS sequence"/>
</dbReference>
<proteinExistence type="predicted"/>
<dbReference type="OrthoDB" id="10030757at2759"/>
<dbReference type="EMBL" id="CAJNOJ010000191">
    <property type="protein sequence ID" value="CAF1268953.1"/>
    <property type="molecule type" value="Genomic_DNA"/>
</dbReference>
<reference evidence="1" key="1">
    <citation type="submission" date="2021-02" db="EMBL/GenBank/DDBJ databases">
        <authorList>
            <person name="Nowell W R."/>
        </authorList>
    </citation>
    <scope>NUCLEOTIDE SEQUENCE</scope>
</reference>
<accession>A0A814B5P2</accession>